<gene>
    <name evidence="1" type="ORF">EJO66_32315</name>
</gene>
<dbReference type="Pfam" id="PF04229">
    <property type="entry name" value="GrpB"/>
    <property type="match status" value="1"/>
</dbReference>
<dbReference type="SUPFAM" id="SSF81301">
    <property type="entry name" value="Nucleotidyltransferase"/>
    <property type="match status" value="1"/>
</dbReference>
<dbReference type="InterPro" id="IPR007344">
    <property type="entry name" value="GrpB/CoaE"/>
</dbReference>
<dbReference type="RefSeq" id="WP_125967274.1">
    <property type="nucleotide sequence ID" value="NZ_RXFQ01000058.1"/>
</dbReference>
<comment type="caution">
    <text evidence="1">The sequence shown here is derived from an EMBL/GenBank/DDBJ whole genome shotgun (WGS) entry which is preliminary data.</text>
</comment>
<dbReference type="InterPro" id="IPR043519">
    <property type="entry name" value="NT_sf"/>
</dbReference>
<sequence>MKLERFDEGLHHRHIVAYDPVYGEVFAEVREFVHEVLEGVELVHIGSTAVEGLRGKAMIDAVAITARQNLRDEQRAFERMGFHRRPVWVDTDEKPYVCASVVHAGRRFNVNVHICHRGDPVHKDSLAFMDILGRRPDLRQKYEEAKDRAHSIDPGDPQVYNKEKEAVIREIEALIDRR</sequence>
<evidence type="ECO:0000313" key="1">
    <source>
        <dbReference type="EMBL" id="RSZ23978.1"/>
    </source>
</evidence>
<name>A0ABX9ZWE4_9BURK</name>
<reference evidence="1 2" key="1">
    <citation type="submission" date="2018-12" db="EMBL/GenBank/DDBJ databases">
        <title>The genome sequences of strain 502.</title>
        <authorList>
            <person name="Gao J."/>
            <person name="Sun J."/>
        </authorList>
    </citation>
    <scope>NUCLEOTIDE SEQUENCE [LARGE SCALE GENOMIC DNA]</scope>
    <source>
        <strain evidence="1 2">502</strain>
    </source>
</reference>
<dbReference type="Gene3D" id="3.30.460.10">
    <property type="entry name" value="Beta Polymerase, domain 2"/>
    <property type="match status" value="1"/>
</dbReference>
<dbReference type="PANTHER" id="PTHR34822:SF1">
    <property type="entry name" value="GRPB FAMILY PROTEIN"/>
    <property type="match status" value="1"/>
</dbReference>
<organism evidence="1 2">
    <name type="scientific">Variovorax beijingensis</name>
    <dbReference type="NCBI Taxonomy" id="2496117"/>
    <lineage>
        <taxon>Bacteria</taxon>
        <taxon>Pseudomonadati</taxon>
        <taxon>Pseudomonadota</taxon>
        <taxon>Betaproteobacteria</taxon>
        <taxon>Burkholderiales</taxon>
        <taxon>Comamonadaceae</taxon>
        <taxon>Variovorax</taxon>
    </lineage>
</organism>
<dbReference type="EMBL" id="RXFQ01000058">
    <property type="protein sequence ID" value="RSZ23978.1"/>
    <property type="molecule type" value="Genomic_DNA"/>
</dbReference>
<accession>A0ABX9ZWE4</accession>
<evidence type="ECO:0000313" key="2">
    <source>
        <dbReference type="Proteomes" id="UP000271137"/>
    </source>
</evidence>
<dbReference type="PANTHER" id="PTHR34822">
    <property type="entry name" value="GRPB DOMAIN PROTEIN (AFU_ORTHOLOGUE AFUA_1G01530)"/>
    <property type="match status" value="1"/>
</dbReference>
<evidence type="ECO:0008006" key="3">
    <source>
        <dbReference type="Google" id="ProtNLM"/>
    </source>
</evidence>
<dbReference type="Proteomes" id="UP000271137">
    <property type="component" value="Unassembled WGS sequence"/>
</dbReference>
<proteinExistence type="predicted"/>
<keyword evidence="2" id="KW-1185">Reference proteome</keyword>
<protein>
    <recommendedName>
        <fullName evidence="3">GrpB family protein</fullName>
    </recommendedName>
</protein>